<organism evidence="2 3">
    <name type="scientific">Trichomonas vaginalis (strain ATCC PRA-98 / G3)</name>
    <dbReference type="NCBI Taxonomy" id="412133"/>
    <lineage>
        <taxon>Eukaryota</taxon>
        <taxon>Metamonada</taxon>
        <taxon>Parabasalia</taxon>
        <taxon>Trichomonadida</taxon>
        <taxon>Trichomonadidae</taxon>
        <taxon>Trichomonas</taxon>
    </lineage>
</organism>
<evidence type="ECO:0008006" key="4">
    <source>
        <dbReference type="Google" id="ProtNLM"/>
    </source>
</evidence>
<reference evidence="2" key="1">
    <citation type="submission" date="2006-10" db="EMBL/GenBank/DDBJ databases">
        <authorList>
            <person name="Amadeo P."/>
            <person name="Zhao Q."/>
            <person name="Wortman J."/>
            <person name="Fraser-Liggett C."/>
            <person name="Carlton J."/>
        </authorList>
    </citation>
    <scope>NUCLEOTIDE SEQUENCE</scope>
    <source>
        <strain evidence="2">G3</strain>
    </source>
</reference>
<dbReference type="InParanoid" id="A2DTE5"/>
<dbReference type="AlphaFoldDB" id="A2DTE5"/>
<dbReference type="InterPro" id="IPR013783">
    <property type="entry name" value="Ig-like_fold"/>
</dbReference>
<dbReference type="KEGG" id="tva:4774268"/>
<evidence type="ECO:0000256" key="1">
    <source>
        <dbReference type="SAM" id="Phobius"/>
    </source>
</evidence>
<protein>
    <recommendedName>
        <fullName evidence="4">EGF-like domain-containing protein</fullName>
    </recommendedName>
</protein>
<keyword evidence="3" id="KW-1185">Reference proteome</keyword>
<sequence length="302" mass="33650">MILLFFTRFILADTDTSQEGSKIRSNISSISNISISIIQSQVEKIKSTPGPVETSNITISNSSLEQNLTICKAPHTRLQWGNKCICEEGYFGTDEQIQTTGCYTCKKRCHHAASCVEQDTCKCKRGLVGDGIQCSFPEPKIKQVLKPFEKQLAPVNVLVEFDAPEFIPYLAFCKINSKTVPALIYNNQTIACLSPDKQRGEASISISYDGKVYSPSQKYTIVPGLVELPKPAIHLGIQPKTNNWIIPSIIGFGILVCIVLYFILHIFNGKIAIQKLTEERQPLISNKGSSNHEEKRAKRRDI</sequence>
<reference evidence="2" key="2">
    <citation type="journal article" date="2007" name="Science">
        <title>Draft genome sequence of the sexually transmitted pathogen Trichomonas vaginalis.</title>
        <authorList>
            <person name="Carlton J.M."/>
            <person name="Hirt R.P."/>
            <person name="Silva J.C."/>
            <person name="Delcher A.L."/>
            <person name="Schatz M."/>
            <person name="Zhao Q."/>
            <person name="Wortman J.R."/>
            <person name="Bidwell S.L."/>
            <person name="Alsmark U.C.M."/>
            <person name="Besteiro S."/>
            <person name="Sicheritz-Ponten T."/>
            <person name="Noel C.J."/>
            <person name="Dacks J.B."/>
            <person name="Foster P.G."/>
            <person name="Simillion C."/>
            <person name="Van de Peer Y."/>
            <person name="Miranda-Saavedra D."/>
            <person name="Barton G.J."/>
            <person name="Westrop G.D."/>
            <person name="Mueller S."/>
            <person name="Dessi D."/>
            <person name="Fiori P.L."/>
            <person name="Ren Q."/>
            <person name="Paulsen I."/>
            <person name="Zhang H."/>
            <person name="Bastida-Corcuera F.D."/>
            <person name="Simoes-Barbosa A."/>
            <person name="Brown M.T."/>
            <person name="Hayes R.D."/>
            <person name="Mukherjee M."/>
            <person name="Okumura C.Y."/>
            <person name="Schneider R."/>
            <person name="Smith A.J."/>
            <person name="Vanacova S."/>
            <person name="Villalvazo M."/>
            <person name="Haas B.J."/>
            <person name="Pertea M."/>
            <person name="Feldblyum T.V."/>
            <person name="Utterback T.R."/>
            <person name="Shu C.L."/>
            <person name="Osoegawa K."/>
            <person name="de Jong P.J."/>
            <person name="Hrdy I."/>
            <person name="Horvathova L."/>
            <person name="Zubacova Z."/>
            <person name="Dolezal P."/>
            <person name="Malik S.B."/>
            <person name="Logsdon J.M. Jr."/>
            <person name="Henze K."/>
            <person name="Gupta A."/>
            <person name="Wang C.C."/>
            <person name="Dunne R.L."/>
            <person name="Upcroft J.A."/>
            <person name="Upcroft P."/>
            <person name="White O."/>
            <person name="Salzberg S.L."/>
            <person name="Tang P."/>
            <person name="Chiu C.-H."/>
            <person name="Lee Y.-S."/>
            <person name="Embley T.M."/>
            <person name="Coombs G.H."/>
            <person name="Mottram J.C."/>
            <person name="Tachezy J."/>
            <person name="Fraser-Liggett C.M."/>
            <person name="Johnson P.J."/>
        </authorList>
    </citation>
    <scope>NUCLEOTIDE SEQUENCE [LARGE SCALE GENOMIC DNA]</scope>
    <source>
        <strain evidence="2">G3</strain>
    </source>
</reference>
<dbReference type="RefSeq" id="XP_001328477.1">
    <property type="nucleotide sequence ID" value="XM_001328442.1"/>
</dbReference>
<proteinExistence type="predicted"/>
<dbReference type="Gene3D" id="2.60.40.10">
    <property type="entry name" value="Immunoglobulins"/>
    <property type="match status" value="1"/>
</dbReference>
<keyword evidence="1" id="KW-1133">Transmembrane helix</keyword>
<dbReference type="EMBL" id="DS113244">
    <property type="protein sequence ID" value="EAY16254.1"/>
    <property type="molecule type" value="Genomic_DNA"/>
</dbReference>
<name>A2DTE5_TRIV3</name>
<dbReference type="VEuPathDB" id="TrichDB:TVAGG3_0593030"/>
<feature type="transmembrane region" description="Helical" evidence="1">
    <location>
        <begin position="244"/>
        <end position="267"/>
    </location>
</feature>
<keyword evidence="1" id="KW-0472">Membrane</keyword>
<evidence type="ECO:0000313" key="3">
    <source>
        <dbReference type="Proteomes" id="UP000001542"/>
    </source>
</evidence>
<accession>A2DTE5</accession>
<dbReference type="Proteomes" id="UP000001542">
    <property type="component" value="Unassembled WGS sequence"/>
</dbReference>
<keyword evidence="1" id="KW-0812">Transmembrane</keyword>
<dbReference type="OrthoDB" id="283575at2759"/>
<dbReference type="Gene3D" id="2.10.25.10">
    <property type="entry name" value="Laminin"/>
    <property type="match status" value="1"/>
</dbReference>
<gene>
    <name evidence="2" type="ORF">TVAG_423060</name>
</gene>
<dbReference type="VEuPathDB" id="TrichDB:TVAG_423060"/>
<evidence type="ECO:0000313" key="2">
    <source>
        <dbReference type="EMBL" id="EAY16254.1"/>
    </source>
</evidence>